<reference evidence="2" key="1">
    <citation type="submission" date="2021-10" db="EMBL/GenBank/DDBJ databases">
        <title>De novo Genome Assembly of Clathrus columnatus (Basidiomycota, Fungi) Using Illumina and Nanopore Sequence Data.</title>
        <authorList>
            <person name="Ogiso-Tanaka E."/>
            <person name="Itagaki H."/>
            <person name="Hosoya T."/>
            <person name="Hosaka K."/>
        </authorList>
    </citation>
    <scope>NUCLEOTIDE SEQUENCE</scope>
    <source>
        <strain evidence="2">MO-923</strain>
    </source>
</reference>
<sequence>MDILAFVMVIRQLWGLWKVKRSLGLQNSQDLTTSLLEQGRYIHIETNIISHMLHYSTLAGILRFSLSTLLMCEFTIDLRRRNKKDSIPNQSALNLPTLSFKDNPVQSIRSILGRLHESIVAEMGEGNHSRHSHGDNLGPCSEEPKDMQGGDDQVTDIHTTANDLVQRC</sequence>
<keyword evidence="3" id="KW-1185">Reference proteome</keyword>
<evidence type="ECO:0000313" key="3">
    <source>
        <dbReference type="Proteomes" id="UP001050691"/>
    </source>
</evidence>
<evidence type="ECO:0000313" key="2">
    <source>
        <dbReference type="EMBL" id="GJJ15475.1"/>
    </source>
</evidence>
<protein>
    <submittedName>
        <fullName evidence="2">Uncharacterized protein</fullName>
    </submittedName>
</protein>
<gene>
    <name evidence="2" type="ORF">Clacol_009753</name>
</gene>
<dbReference type="Proteomes" id="UP001050691">
    <property type="component" value="Unassembled WGS sequence"/>
</dbReference>
<proteinExistence type="predicted"/>
<dbReference type="EMBL" id="BPWL01000011">
    <property type="protein sequence ID" value="GJJ15475.1"/>
    <property type="molecule type" value="Genomic_DNA"/>
</dbReference>
<accession>A0AAV5AUB0</accession>
<name>A0AAV5AUB0_9AGAM</name>
<feature type="compositionally biased region" description="Basic and acidic residues" evidence="1">
    <location>
        <begin position="125"/>
        <end position="134"/>
    </location>
</feature>
<comment type="caution">
    <text evidence="2">The sequence shown here is derived from an EMBL/GenBank/DDBJ whole genome shotgun (WGS) entry which is preliminary data.</text>
</comment>
<feature type="region of interest" description="Disordered" evidence="1">
    <location>
        <begin position="125"/>
        <end position="154"/>
    </location>
</feature>
<organism evidence="2 3">
    <name type="scientific">Clathrus columnatus</name>
    <dbReference type="NCBI Taxonomy" id="1419009"/>
    <lineage>
        <taxon>Eukaryota</taxon>
        <taxon>Fungi</taxon>
        <taxon>Dikarya</taxon>
        <taxon>Basidiomycota</taxon>
        <taxon>Agaricomycotina</taxon>
        <taxon>Agaricomycetes</taxon>
        <taxon>Phallomycetidae</taxon>
        <taxon>Phallales</taxon>
        <taxon>Clathraceae</taxon>
        <taxon>Clathrus</taxon>
    </lineage>
</organism>
<evidence type="ECO:0000256" key="1">
    <source>
        <dbReference type="SAM" id="MobiDB-lite"/>
    </source>
</evidence>
<dbReference type="AlphaFoldDB" id="A0AAV5AUB0"/>